<evidence type="ECO:0008006" key="4">
    <source>
        <dbReference type="Google" id="ProtNLM"/>
    </source>
</evidence>
<organism evidence="2 3">
    <name type="scientific">Hypsibius exemplaris</name>
    <name type="common">Freshwater tardigrade</name>
    <dbReference type="NCBI Taxonomy" id="2072580"/>
    <lineage>
        <taxon>Eukaryota</taxon>
        <taxon>Metazoa</taxon>
        <taxon>Ecdysozoa</taxon>
        <taxon>Tardigrada</taxon>
        <taxon>Eutardigrada</taxon>
        <taxon>Parachela</taxon>
        <taxon>Hypsibioidea</taxon>
        <taxon>Hypsibiidae</taxon>
        <taxon>Hypsibius</taxon>
    </lineage>
</organism>
<feature type="transmembrane region" description="Helical" evidence="1">
    <location>
        <begin position="188"/>
        <end position="209"/>
    </location>
</feature>
<keyword evidence="1" id="KW-0472">Membrane</keyword>
<dbReference type="InterPro" id="IPR028082">
    <property type="entry name" value="Peripla_BP_I"/>
</dbReference>
<sequence length="266" mass="29480">MVSFASANMRPYSRYAALALLEQYSRQSVAIISDQPSGAGSADYLLCGIPLKVLSAVRAQVNILQIATGAKTTGYDVPFYEAVSTVALVLNESCRYNNVECQSVVRLMLDRTFQLPLRPVTIDAEGRPVTVVYIQKRNGPSQSDVFEANKTIVHWIGSLVPYHRPLCGLRNEICRIVSSLQLGQTLTISLSVISVSAVLCITIGCILLIRARKAKLRFWCRLSEGDLDLDKGFQENHFHQISRKLSLSKTIPSEDDVNFNVAIFLQ</sequence>
<keyword evidence="3" id="KW-1185">Reference proteome</keyword>
<dbReference type="AlphaFoldDB" id="A0A1W0WQX0"/>
<gene>
    <name evidence="2" type="ORF">BV898_08369</name>
</gene>
<name>A0A1W0WQX0_HYPEX</name>
<comment type="caution">
    <text evidence="2">The sequence shown here is derived from an EMBL/GenBank/DDBJ whole genome shotgun (WGS) entry which is preliminary data.</text>
</comment>
<keyword evidence="1" id="KW-1133">Transmembrane helix</keyword>
<accession>A0A1W0WQX0</accession>
<dbReference type="Proteomes" id="UP000192578">
    <property type="component" value="Unassembled WGS sequence"/>
</dbReference>
<dbReference type="SUPFAM" id="SSF53822">
    <property type="entry name" value="Periplasmic binding protein-like I"/>
    <property type="match status" value="1"/>
</dbReference>
<evidence type="ECO:0000313" key="2">
    <source>
        <dbReference type="EMBL" id="OQV17600.1"/>
    </source>
</evidence>
<keyword evidence="1" id="KW-0812">Transmembrane</keyword>
<proteinExistence type="predicted"/>
<evidence type="ECO:0000313" key="3">
    <source>
        <dbReference type="Proteomes" id="UP000192578"/>
    </source>
</evidence>
<evidence type="ECO:0000256" key="1">
    <source>
        <dbReference type="SAM" id="Phobius"/>
    </source>
</evidence>
<protein>
    <recommendedName>
        <fullName evidence="4">Receptor ligand binding region domain-containing protein</fullName>
    </recommendedName>
</protein>
<dbReference type="EMBL" id="MTYJ01000059">
    <property type="protein sequence ID" value="OQV17600.1"/>
    <property type="molecule type" value="Genomic_DNA"/>
</dbReference>
<reference evidence="3" key="1">
    <citation type="submission" date="2017-01" db="EMBL/GenBank/DDBJ databases">
        <title>Comparative genomics of anhydrobiosis in the tardigrade Hypsibius dujardini.</title>
        <authorList>
            <person name="Yoshida Y."/>
            <person name="Koutsovoulos G."/>
            <person name="Laetsch D."/>
            <person name="Stevens L."/>
            <person name="Kumar S."/>
            <person name="Horikawa D."/>
            <person name="Ishino K."/>
            <person name="Komine S."/>
            <person name="Tomita M."/>
            <person name="Blaxter M."/>
            <person name="Arakawa K."/>
        </authorList>
    </citation>
    <scope>NUCLEOTIDE SEQUENCE [LARGE SCALE GENOMIC DNA]</scope>
    <source>
        <strain evidence="3">Z151</strain>
    </source>
</reference>